<name>A0AAV9AFD7_ACOGR</name>
<dbReference type="Proteomes" id="UP001179952">
    <property type="component" value="Unassembled WGS sequence"/>
</dbReference>
<comment type="catalytic activity">
    <reaction evidence="8">
        <text>L-threonyl-[protein] + ATP = O-phospho-L-threonyl-[protein] + ADP + H(+)</text>
        <dbReference type="Rhea" id="RHEA:46608"/>
        <dbReference type="Rhea" id="RHEA-COMP:11060"/>
        <dbReference type="Rhea" id="RHEA-COMP:11605"/>
        <dbReference type="ChEBI" id="CHEBI:15378"/>
        <dbReference type="ChEBI" id="CHEBI:30013"/>
        <dbReference type="ChEBI" id="CHEBI:30616"/>
        <dbReference type="ChEBI" id="CHEBI:61977"/>
        <dbReference type="ChEBI" id="CHEBI:456216"/>
        <dbReference type="EC" id="2.7.11.1"/>
    </reaction>
</comment>
<accession>A0AAV9AFD7</accession>
<feature type="domain" description="Protein kinase" evidence="10">
    <location>
        <begin position="1"/>
        <end position="226"/>
    </location>
</feature>
<proteinExistence type="inferred from homology"/>
<evidence type="ECO:0000256" key="4">
    <source>
        <dbReference type="ARBA" id="ARBA00022679"/>
    </source>
</evidence>
<evidence type="ECO:0000256" key="2">
    <source>
        <dbReference type="ARBA" id="ARBA00012513"/>
    </source>
</evidence>
<dbReference type="SUPFAM" id="SSF56112">
    <property type="entry name" value="Protein kinase-like (PK-like)"/>
    <property type="match status" value="1"/>
</dbReference>
<reference evidence="11" key="1">
    <citation type="journal article" date="2023" name="Nat. Commun.">
        <title>Diploid and tetraploid genomes of Acorus and the evolution of monocots.</title>
        <authorList>
            <person name="Ma L."/>
            <person name="Liu K.W."/>
            <person name="Li Z."/>
            <person name="Hsiao Y.Y."/>
            <person name="Qi Y."/>
            <person name="Fu T."/>
            <person name="Tang G.D."/>
            <person name="Zhang D."/>
            <person name="Sun W.H."/>
            <person name="Liu D.K."/>
            <person name="Li Y."/>
            <person name="Chen G.Z."/>
            <person name="Liu X.D."/>
            <person name="Liao X.Y."/>
            <person name="Jiang Y.T."/>
            <person name="Yu X."/>
            <person name="Hao Y."/>
            <person name="Huang J."/>
            <person name="Zhao X.W."/>
            <person name="Ke S."/>
            <person name="Chen Y.Y."/>
            <person name="Wu W.L."/>
            <person name="Hsu J.L."/>
            <person name="Lin Y.F."/>
            <person name="Huang M.D."/>
            <person name="Li C.Y."/>
            <person name="Huang L."/>
            <person name="Wang Z.W."/>
            <person name="Zhao X."/>
            <person name="Zhong W.Y."/>
            <person name="Peng D.H."/>
            <person name="Ahmad S."/>
            <person name="Lan S."/>
            <person name="Zhang J.S."/>
            <person name="Tsai W.C."/>
            <person name="Van de Peer Y."/>
            <person name="Liu Z.J."/>
        </authorList>
    </citation>
    <scope>NUCLEOTIDE SEQUENCE</scope>
    <source>
        <strain evidence="11">SCP</strain>
    </source>
</reference>
<keyword evidence="4" id="KW-0808">Transferase</keyword>
<evidence type="ECO:0000256" key="1">
    <source>
        <dbReference type="ARBA" id="ARBA00009903"/>
    </source>
</evidence>
<dbReference type="AlphaFoldDB" id="A0AAV9AFD7"/>
<sequence length="268" mass="30427">MEYMHVRGIIYRDLKPENVLIRSDGHVVLTDFDLSLKSSSPSPTFAGSPTSDITSAFSCIAPAISCFHRRLRWPRFRRRRTPPEFISEPVKVRSNSFVGTHEYLAPEIVSGEGHGSAVDWWTLGVFMFELLYGFTPFTGESDRTWNNPLTANENASFNNRRSQSREDANHEMMTLANIVARSLEFPREPTVSDAAKDLIRGLLAKDPERRFGATRGAAAIKRHRFFDGVNWTLIRCVSPPYVPPSFKTVDFSKDVYDDSGPRTPLEFY</sequence>
<dbReference type="SMART" id="SM00220">
    <property type="entry name" value="S_TKc"/>
    <property type="match status" value="1"/>
</dbReference>
<keyword evidence="7" id="KW-0067">ATP-binding</keyword>
<dbReference type="PROSITE" id="PS50011">
    <property type="entry name" value="PROTEIN_KINASE_DOM"/>
    <property type="match status" value="1"/>
</dbReference>
<evidence type="ECO:0000313" key="11">
    <source>
        <dbReference type="EMBL" id="KAK1262940.1"/>
    </source>
</evidence>
<evidence type="ECO:0000313" key="12">
    <source>
        <dbReference type="Proteomes" id="UP001179952"/>
    </source>
</evidence>
<keyword evidence="3" id="KW-0723">Serine/threonine-protein kinase</keyword>
<keyword evidence="6 11" id="KW-0418">Kinase</keyword>
<evidence type="ECO:0000256" key="7">
    <source>
        <dbReference type="ARBA" id="ARBA00022840"/>
    </source>
</evidence>
<comment type="similarity">
    <text evidence="1">Belongs to the protein kinase superfamily. AGC Ser/Thr protein kinase family.</text>
</comment>
<comment type="catalytic activity">
    <reaction evidence="9">
        <text>L-seryl-[protein] + ATP = O-phospho-L-seryl-[protein] + ADP + H(+)</text>
        <dbReference type="Rhea" id="RHEA:17989"/>
        <dbReference type="Rhea" id="RHEA-COMP:9863"/>
        <dbReference type="Rhea" id="RHEA-COMP:11604"/>
        <dbReference type="ChEBI" id="CHEBI:15378"/>
        <dbReference type="ChEBI" id="CHEBI:29999"/>
        <dbReference type="ChEBI" id="CHEBI:30616"/>
        <dbReference type="ChEBI" id="CHEBI:83421"/>
        <dbReference type="ChEBI" id="CHEBI:456216"/>
        <dbReference type="EC" id="2.7.11.1"/>
    </reaction>
</comment>
<evidence type="ECO:0000256" key="9">
    <source>
        <dbReference type="ARBA" id="ARBA00048679"/>
    </source>
</evidence>
<evidence type="ECO:0000256" key="8">
    <source>
        <dbReference type="ARBA" id="ARBA00047899"/>
    </source>
</evidence>
<evidence type="ECO:0000259" key="10">
    <source>
        <dbReference type="PROSITE" id="PS50011"/>
    </source>
</evidence>
<evidence type="ECO:0000256" key="5">
    <source>
        <dbReference type="ARBA" id="ARBA00022741"/>
    </source>
</evidence>
<organism evidence="11 12">
    <name type="scientific">Acorus gramineus</name>
    <name type="common">Dwarf sweet flag</name>
    <dbReference type="NCBI Taxonomy" id="55184"/>
    <lineage>
        <taxon>Eukaryota</taxon>
        <taxon>Viridiplantae</taxon>
        <taxon>Streptophyta</taxon>
        <taxon>Embryophyta</taxon>
        <taxon>Tracheophyta</taxon>
        <taxon>Spermatophyta</taxon>
        <taxon>Magnoliopsida</taxon>
        <taxon>Liliopsida</taxon>
        <taxon>Acoraceae</taxon>
        <taxon>Acorus</taxon>
    </lineage>
</organism>
<dbReference type="Gene3D" id="1.10.510.10">
    <property type="entry name" value="Transferase(Phosphotransferase) domain 1"/>
    <property type="match status" value="2"/>
</dbReference>
<evidence type="ECO:0000256" key="6">
    <source>
        <dbReference type="ARBA" id="ARBA00022777"/>
    </source>
</evidence>
<reference evidence="11" key="2">
    <citation type="submission" date="2023-06" db="EMBL/GenBank/DDBJ databases">
        <authorList>
            <person name="Ma L."/>
            <person name="Liu K.-W."/>
            <person name="Li Z."/>
            <person name="Hsiao Y.-Y."/>
            <person name="Qi Y."/>
            <person name="Fu T."/>
            <person name="Tang G."/>
            <person name="Zhang D."/>
            <person name="Sun W.-H."/>
            <person name="Liu D.-K."/>
            <person name="Li Y."/>
            <person name="Chen G.-Z."/>
            <person name="Liu X.-D."/>
            <person name="Liao X.-Y."/>
            <person name="Jiang Y.-T."/>
            <person name="Yu X."/>
            <person name="Hao Y."/>
            <person name="Huang J."/>
            <person name="Zhao X.-W."/>
            <person name="Ke S."/>
            <person name="Chen Y.-Y."/>
            <person name="Wu W.-L."/>
            <person name="Hsu J.-L."/>
            <person name="Lin Y.-F."/>
            <person name="Huang M.-D."/>
            <person name="Li C.-Y."/>
            <person name="Huang L."/>
            <person name="Wang Z.-W."/>
            <person name="Zhao X."/>
            <person name="Zhong W.-Y."/>
            <person name="Peng D.-H."/>
            <person name="Ahmad S."/>
            <person name="Lan S."/>
            <person name="Zhang J.-S."/>
            <person name="Tsai W.-C."/>
            <person name="Van De Peer Y."/>
            <person name="Liu Z.-J."/>
        </authorList>
    </citation>
    <scope>NUCLEOTIDE SEQUENCE</scope>
    <source>
        <strain evidence="11">SCP</strain>
        <tissue evidence="11">Leaves</tissue>
    </source>
</reference>
<dbReference type="InterPro" id="IPR008271">
    <property type="entry name" value="Ser/Thr_kinase_AS"/>
</dbReference>
<comment type="caution">
    <text evidence="11">The sequence shown here is derived from an EMBL/GenBank/DDBJ whole genome shotgun (WGS) entry which is preliminary data.</text>
</comment>
<dbReference type="GO" id="GO:0005524">
    <property type="term" value="F:ATP binding"/>
    <property type="evidence" value="ECO:0007669"/>
    <property type="project" value="UniProtKB-KW"/>
</dbReference>
<dbReference type="EC" id="2.7.11.1" evidence="2"/>
<dbReference type="InterPro" id="IPR011009">
    <property type="entry name" value="Kinase-like_dom_sf"/>
</dbReference>
<dbReference type="InterPro" id="IPR000719">
    <property type="entry name" value="Prot_kinase_dom"/>
</dbReference>
<evidence type="ECO:0000256" key="3">
    <source>
        <dbReference type="ARBA" id="ARBA00022527"/>
    </source>
</evidence>
<dbReference type="GO" id="GO:0004674">
    <property type="term" value="F:protein serine/threonine kinase activity"/>
    <property type="evidence" value="ECO:0007669"/>
    <property type="project" value="UniProtKB-KW"/>
</dbReference>
<keyword evidence="5" id="KW-0547">Nucleotide-binding</keyword>
<dbReference type="EMBL" id="JAUJYN010000009">
    <property type="protein sequence ID" value="KAK1262940.1"/>
    <property type="molecule type" value="Genomic_DNA"/>
</dbReference>
<protein>
    <recommendedName>
        <fullName evidence="2">non-specific serine/threonine protein kinase</fullName>
        <ecNumber evidence="2">2.7.11.1</ecNumber>
    </recommendedName>
</protein>
<dbReference type="Pfam" id="PF00069">
    <property type="entry name" value="Pkinase"/>
    <property type="match status" value="2"/>
</dbReference>
<dbReference type="FunFam" id="1.10.510.10:FF:002131">
    <property type="match status" value="1"/>
</dbReference>
<gene>
    <name evidence="11" type="ORF">QJS04_geneDACA008429</name>
</gene>
<dbReference type="PANTHER" id="PTHR45637">
    <property type="entry name" value="FLIPPASE KINASE 1-RELATED"/>
    <property type="match status" value="1"/>
</dbReference>
<dbReference type="PROSITE" id="PS00108">
    <property type="entry name" value="PROTEIN_KINASE_ST"/>
    <property type="match status" value="1"/>
</dbReference>
<keyword evidence="12" id="KW-1185">Reference proteome</keyword>